<protein>
    <submittedName>
        <fullName evidence="1">Uncharacterized protein</fullName>
    </submittedName>
</protein>
<evidence type="ECO:0000313" key="1">
    <source>
        <dbReference type="EMBL" id="CAI4051540.1"/>
    </source>
</evidence>
<keyword evidence="2" id="KW-1185">Reference proteome</keyword>
<dbReference type="Proteomes" id="UP001162087">
    <property type="component" value="Chromosome 15"/>
</dbReference>
<dbReference type="OrthoDB" id="10266999at2759"/>
<dbReference type="PANTHER" id="PTHR10845:SF192">
    <property type="entry name" value="DOUBLE HIT, ISOFORM B"/>
    <property type="match status" value="1"/>
</dbReference>
<dbReference type="InterPro" id="IPR044926">
    <property type="entry name" value="RGS_subdomain_2"/>
</dbReference>
<dbReference type="SMART" id="SM00315">
    <property type="entry name" value="RGS"/>
    <property type="match status" value="1"/>
</dbReference>
<reference evidence="1" key="1">
    <citation type="submission" date="2022-10" db="EMBL/GenBank/DDBJ databases">
        <authorList>
            <person name="Byrne P K."/>
        </authorList>
    </citation>
    <scope>NUCLEOTIDE SEQUENCE</scope>
    <source>
        <strain evidence="1">IFO1802</strain>
    </source>
</reference>
<dbReference type="InterPro" id="IPR036305">
    <property type="entry name" value="RGS_sf"/>
</dbReference>
<dbReference type="EMBL" id="OX365910">
    <property type="protein sequence ID" value="CAI4051540.1"/>
    <property type="molecule type" value="Genomic_DNA"/>
</dbReference>
<dbReference type="Pfam" id="PF00615">
    <property type="entry name" value="RGS"/>
    <property type="match status" value="1"/>
</dbReference>
<accession>A0AA35J984</accession>
<dbReference type="PANTHER" id="PTHR10845">
    <property type="entry name" value="REGULATOR OF G PROTEIN SIGNALING"/>
    <property type="match status" value="1"/>
</dbReference>
<dbReference type="InterPro" id="IPR016137">
    <property type="entry name" value="RGS"/>
</dbReference>
<evidence type="ECO:0000313" key="2">
    <source>
        <dbReference type="Proteomes" id="UP001162087"/>
    </source>
</evidence>
<name>A0AA35J984_SACK1</name>
<dbReference type="Gene3D" id="1.10.167.10">
    <property type="entry name" value="Regulator of G-protein Signalling 4, domain 2"/>
    <property type="match status" value="1"/>
</dbReference>
<dbReference type="SUPFAM" id="SSF48097">
    <property type="entry name" value="Regulator of G-protein signaling, RGS"/>
    <property type="match status" value="1"/>
</dbReference>
<gene>
    <name evidence="1" type="primary">SKDI15G2560</name>
    <name evidence="1" type="ORF">SKDI_15G2560</name>
</gene>
<sequence length="351" mass="39174">MASVPSLCDILIPLEKSKCSASGTASDNAAMMKLRKSPHERIRSPYTIHKFYKFLKRAHCEENLEFFEKAHQFLQLKQNSNISEGKLLAVWNKSLYMKYIAVESPKECNFSQDTREVFEKCYANNKVPGDVDVLRAISHVMGLLMDGYHRFVGSINREEYYTPSYASDAFGQDAKNKSTVSLPSLDLENISRDGSHHSKRAGDTTVIQETFTDTFDDSQGRCYASRPSESSSSTSTGSSRCGNIGDDFQKTHNSGLLNSGKDLLQKLNFVKKRSKSFKQPSDLFRGGYNNHIQNHLKIAKQSSKTTVNSPSSAKTTTPSSSLSLSFPKKAIGLNEKSVENGLRKLNLHDIN</sequence>
<proteinExistence type="predicted"/>
<organism evidence="1 2">
    <name type="scientific">Saccharomyces kudriavzevii (strain ATCC MYA-4449 / AS 2.2408 / CBS 8840 / NBRC 1802 / NCYC 2889)</name>
    <name type="common">Yeast</name>
    <dbReference type="NCBI Taxonomy" id="226230"/>
    <lineage>
        <taxon>Eukaryota</taxon>
        <taxon>Fungi</taxon>
        <taxon>Dikarya</taxon>
        <taxon>Ascomycota</taxon>
        <taxon>Saccharomycotina</taxon>
        <taxon>Saccharomycetes</taxon>
        <taxon>Saccharomycetales</taxon>
        <taxon>Saccharomycetaceae</taxon>
        <taxon>Saccharomyces</taxon>
    </lineage>
</organism>
<dbReference type="PROSITE" id="PS50132">
    <property type="entry name" value="RGS"/>
    <property type="match status" value="1"/>
</dbReference>
<dbReference type="CDD" id="cd07440">
    <property type="entry name" value="RGS"/>
    <property type="match status" value="1"/>
</dbReference>